<reference evidence="1" key="3">
    <citation type="submission" date="2006-01" db="EMBL/GenBank/DDBJ databases">
        <authorList>
            <person name="Buell R."/>
        </authorList>
    </citation>
    <scope>NUCLEOTIDE SEQUENCE</scope>
</reference>
<dbReference type="AlphaFoldDB" id="Q2R487"/>
<dbReference type="EMBL" id="DP000010">
    <property type="protein sequence ID" value="ABA93687.1"/>
    <property type="molecule type" value="Genomic_DNA"/>
</dbReference>
<proteinExistence type="predicted"/>
<gene>
    <name evidence="1" type="ordered locus">LOC_Os11g29330</name>
</gene>
<name>Q2R487_ORYSJ</name>
<dbReference type="Pfam" id="PF14223">
    <property type="entry name" value="Retrotran_gag_2"/>
    <property type="match status" value="1"/>
</dbReference>
<reference evidence="1" key="1">
    <citation type="journal article" date="2005" name="BMC Biol.">
        <title>The sequence of rice chromosomes 11 and 12, rich in disease resistance genes and recent gene duplications.</title>
        <authorList>
            <consortium name="The rice chromosomes 11 and 12 sequencing consortia"/>
        </authorList>
    </citation>
    <scope>NUCLEOTIDE SEQUENCE [LARGE SCALE GENOMIC DNA]</scope>
</reference>
<accession>Q2R487</accession>
<protein>
    <recommendedName>
        <fullName evidence="2">Retrovirus-related Pol polyprotein from transposon TNT 1-94</fullName>
    </recommendedName>
</protein>
<evidence type="ECO:0000313" key="1">
    <source>
        <dbReference type="EMBL" id="ABA93687.1"/>
    </source>
</evidence>
<evidence type="ECO:0008006" key="2">
    <source>
        <dbReference type="Google" id="ProtNLM"/>
    </source>
</evidence>
<sequence length="151" mass="17594">MASMKYDLPLLDYKTRFSLWQVKMRAVLVQSSDLDEALESFGKKKKDEWTAEKKRKDCKVLSLIQLHLCNDILQEVLQERTAVELWLKLESIYGSKDLTSKRHMKMKLFSQKLQKTGLVLNHISVFKEIVANLVSMEVQFDDEDLGLLLLC</sequence>
<reference evidence="1" key="2">
    <citation type="submission" date="2005-04" db="EMBL/GenBank/DDBJ databases">
        <authorList>
            <person name="Buell C.R."/>
            <person name="Wing R.A."/>
            <person name="McCombie W.A."/>
            <person name="Ouyang S."/>
        </authorList>
    </citation>
    <scope>NUCLEOTIDE SEQUENCE</scope>
</reference>
<organism evidence="1">
    <name type="scientific">Oryza sativa subsp. japonica</name>
    <name type="common">Rice</name>
    <dbReference type="NCBI Taxonomy" id="39947"/>
    <lineage>
        <taxon>Eukaryota</taxon>
        <taxon>Viridiplantae</taxon>
        <taxon>Streptophyta</taxon>
        <taxon>Embryophyta</taxon>
        <taxon>Tracheophyta</taxon>
        <taxon>Spermatophyta</taxon>
        <taxon>Magnoliopsida</taxon>
        <taxon>Liliopsida</taxon>
        <taxon>Poales</taxon>
        <taxon>Poaceae</taxon>
        <taxon>BOP clade</taxon>
        <taxon>Oryzoideae</taxon>
        <taxon>Oryzeae</taxon>
        <taxon>Oryzinae</taxon>
        <taxon>Oryza</taxon>
        <taxon>Oryza sativa</taxon>
    </lineage>
</organism>